<dbReference type="EMBL" id="CACRSM010000003">
    <property type="protein sequence ID" value="VYT09556.1"/>
    <property type="molecule type" value="Genomic_DNA"/>
</dbReference>
<dbReference type="Pfam" id="PF11253">
    <property type="entry name" value="DUF3052"/>
    <property type="match status" value="1"/>
</dbReference>
<dbReference type="InterPro" id="IPR021412">
    <property type="entry name" value="DUF3052"/>
</dbReference>
<gene>
    <name evidence="1" type="ORF">AOLFYP35_01515</name>
</gene>
<dbReference type="AlphaFoldDB" id="A0A6N2U227"/>
<proteinExistence type="predicted"/>
<name>A0A6N2U227_9ACTO</name>
<accession>A0A6N2U227</accession>
<evidence type="ECO:0008006" key="2">
    <source>
        <dbReference type="Google" id="ProtNLM"/>
    </source>
</evidence>
<protein>
    <recommendedName>
        <fullName evidence="2">DUF3052 domain-containing protein</fullName>
    </recommendedName>
</protein>
<organism evidence="1">
    <name type="scientific">Schaalia odontolytica</name>
    <dbReference type="NCBI Taxonomy" id="1660"/>
    <lineage>
        <taxon>Bacteria</taxon>
        <taxon>Bacillati</taxon>
        <taxon>Actinomycetota</taxon>
        <taxon>Actinomycetes</taxon>
        <taxon>Actinomycetales</taxon>
        <taxon>Actinomycetaceae</taxon>
        <taxon>Schaalia</taxon>
    </lineage>
</organism>
<evidence type="ECO:0000313" key="1">
    <source>
        <dbReference type="EMBL" id="VYT09556.1"/>
    </source>
</evidence>
<reference evidence="1" key="1">
    <citation type="submission" date="2019-11" db="EMBL/GenBank/DDBJ databases">
        <authorList>
            <person name="Feng L."/>
        </authorList>
    </citation>
    <scope>NUCLEOTIDE SEQUENCE</scope>
    <source>
        <strain evidence="1">AodontolyticusLFYP35</strain>
    </source>
</reference>
<sequence length="132" mass="14355">MSVKLGFTKGQIIQEFYVDDDADQALRQLAEEESGNQLVDPDYEDVVDGAIVWWRADDAEEEDLADLLVDAMSNLDDGGLIWVLIPKPGRPGTVPVSDVEEAAHTAGLHATSASALAPEWAGIRLTARSRKH</sequence>